<dbReference type="EMBL" id="JBJQND010000005">
    <property type="protein sequence ID" value="KAL3876378.1"/>
    <property type="molecule type" value="Genomic_DNA"/>
</dbReference>
<dbReference type="AlphaFoldDB" id="A0ABD3WT31"/>
<reference evidence="2 3" key="1">
    <citation type="submission" date="2024-11" db="EMBL/GenBank/DDBJ databases">
        <title>Chromosome-level genome assembly of the freshwater bivalve Anodonta woodiana.</title>
        <authorList>
            <person name="Chen X."/>
        </authorList>
    </citation>
    <scope>NUCLEOTIDE SEQUENCE [LARGE SCALE GENOMIC DNA]</scope>
    <source>
        <strain evidence="2">MN2024</strain>
        <tissue evidence="2">Gills</tissue>
    </source>
</reference>
<feature type="compositionally biased region" description="Basic and acidic residues" evidence="1">
    <location>
        <begin position="104"/>
        <end position="115"/>
    </location>
</feature>
<keyword evidence="3" id="KW-1185">Reference proteome</keyword>
<protein>
    <submittedName>
        <fullName evidence="2">Uncharacterized protein</fullName>
    </submittedName>
</protein>
<gene>
    <name evidence="2" type="ORF">ACJMK2_034230</name>
</gene>
<evidence type="ECO:0000256" key="1">
    <source>
        <dbReference type="SAM" id="MobiDB-lite"/>
    </source>
</evidence>
<feature type="compositionally biased region" description="Polar residues" evidence="1">
    <location>
        <begin position="77"/>
        <end position="102"/>
    </location>
</feature>
<name>A0ABD3WT31_SINWO</name>
<evidence type="ECO:0000313" key="3">
    <source>
        <dbReference type="Proteomes" id="UP001634394"/>
    </source>
</evidence>
<organism evidence="2 3">
    <name type="scientific">Sinanodonta woodiana</name>
    <name type="common">Chinese pond mussel</name>
    <name type="synonym">Anodonta woodiana</name>
    <dbReference type="NCBI Taxonomy" id="1069815"/>
    <lineage>
        <taxon>Eukaryota</taxon>
        <taxon>Metazoa</taxon>
        <taxon>Spiralia</taxon>
        <taxon>Lophotrochozoa</taxon>
        <taxon>Mollusca</taxon>
        <taxon>Bivalvia</taxon>
        <taxon>Autobranchia</taxon>
        <taxon>Heteroconchia</taxon>
        <taxon>Palaeoheterodonta</taxon>
        <taxon>Unionida</taxon>
        <taxon>Unionoidea</taxon>
        <taxon>Unionidae</taxon>
        <taxon>Unioninae</taxon>
        <taxon>Sinanodonta</taxon>
    </lineage>
</organism>
<sequence>MAITVNNEQNDENVPKHQTGVKSITVGEIEQNTNLTKSKGTNKRNPMENTTTNINTNSQVQKEPLTITGKGRKKRQTQNTNNKTSGNHLNNVMGNNHTQNGENKIPDKQQKNGTK</sequence>
<feature type="region of interest" description="Disordered" evidence="1">
    <location>
        <begin position="1"/>
        <end position="115"/>
    </location>
</feature>
<accession>A0ABD3WT31</accession>
<dbReference type="Proteomes" id="UP001634394">
    <property type="component" value="Unassembled WGS sequence"/>
</dbReference>
<feature type="compositionally biased region" description="Polar residues" evidence="1">
    <location>
        <begin position="30"/>
        <end position="61"/>
    </location>
</feature>
<evidence type="ECO:0000313" key="2">
    <source>
        <dbReference type="EMBL" id="KAL3876378.1"/>
    </source>
</evidence>
<proteinExistence type="predicted"/>
<comment type="caution">
    <text evidence="2">The sequence shown here is derived from an EMBL/GenBank/DDBJ whole genome shotgun (WGS) entry which is preliminary data.</text>
</comment>